<dbReference type="InterPro" id="IPR050336">
    <property type="entry name" value="Chromosome_partition/occlusion"/>
</dbReference>
<keyword evidence="3 7" id="KW-0238">DNA-binding</keyword>
<dbReference type="GO" id="GO:0003677">
    <property type="term" value="F:DNA binding"/>
    <property type="evidence" value="ECO:0007669"/>
    <property type="project" value="UniProtKB-KW"/>
</dbReference>
<dbReference type="InterPro" id="IPR003115">
    <property type="entry name" value="ParB_N"/>
</dbReference>
<dbReference type="Proteomes" id="UP000602381">
    <property type="component" value="Unassembled WGS sequence"/>
</dbReference>
<evidence type="ECO:0000259" key="6">
    <source>
        <dbReference type="SMART" id="SM00470"/>
    </source>
</evidence>
<dbReference type="Pfam" id="PF02195">
    <property type="entry name" value="ParB_N"/>
    <property type="match status" value="1"/>
</dbReference>
<gene>
    <name evidence="7" type="primary">spo0J</name>
    <name evidence="7" type="ORF">GCM10007972_07270</name>
</gene>
<dbReference type="CDD" id="cd16393">
    <property type="entry name" value="SPO0J_N"/>
    <property type="match status" value="1"/>
</dbReference>
<dbReference type="EMBL" id="BMOV01000002">
    <property type="protein sequence ID" value="GGO07677.1"/>
    <property type="molecule type" value="Genomic_DNA"/>
</dbReference>
<dbReference type="PANTHER" id="PTHR33375:SF1">
    <property type="entry name" value="CHROMOSOME-PARTITIONING PROTEIN PARB-RELATED"/>
    <property type="match status" value="1"/>
</dbReference>
<reference evidence="8" key="1">
    <citation type="journal article" date="2019" name="Int. J. Syst. Evol. Microbiol.">
        <title>The Global Catalogue of Microorganisms (GCM) 10K type strain sequencing project: providing services to taxonomists for standard genome sequencing and annotation.</title>
        <authorList>
            <consortium name="The Broad Institute Genomics Platform"/>
            <consortium name="The Broad Institute Genome Sequencing Center for Infectious Disease"/>
            <person name="Wu L."/>
            <person name="Ma J."/>
        </authorList>
    </citation>
    <scope>NUCLEOTIDE SEQUENCE [LARGE SCALE GENOMIC DNA]</scope>
    <source>
        <strain evidence="8">JCM 17843</strain>
    </source>
</reference>
<dbReference type="SUPFAM" id="SSF110849">
    <property type="entry name" value="ParB/Sulfiredoxin"/>
    <property type="match status" value="1"/>
</dbReference>
<dbReference type="RefSeq" id="WP_150004291.1">
    <property type="nucleotide sequence ID" value="NZ_BMOV01000002.1"/>
</dbReference>
<dbReference type="InterPro" id="IPR041468">
    <property type="entry name" value="HTH_ParB/Spo0J"/>
</dbReference>
<protein>
    <submittedName>
        <fullName evidence="7">Chromosome segregation DNA-binding protein</fullName>
    </submittedName>
</protein>
<evidence type="ECO:0000256" key="4">
    <source>
        <dbReference type="ARBA" id="ARBA00025472"/>
    </source>
</evidence>
<comment type="caution">
    <text evidence="7">The sequence shown here is derived from an EMBL/GenBank/DDBJ whole genome shotgun (WGS) entry which is preliminary data.</text>
</comment>
<dbReference type="Gene3D" id="3.90.1530.30">
    <property type="match status" value="1"/>
</dbReference>
<sequence>MSDQAPEKPGRSRGQQRGLGRGLSALMDDYPVENISESQAPSNRDTRLVPIHFLKANPFQPRRNFVTEDLETLSASIAEKGVLQPILVRPVSQPSNGEQRYEIIAGERRWRASQKAGLHEVPVLIRDLDDRAALEVAIIENVQRQDLSPIEEADGYQRLIAEFGHRQEDVAKAVGKSRSHIANLLRLLSLPDTVRAMVDDGRLSMGHARALIGSPDPDILAQRVLDAGLSVRQTEALVAKERGTGAGQGTETEKSKAKKRRKDPDTKALEADLGQALGLAVDINDRGAEGGVVSIRYLTLEQLDDLCQKLMEG</sequence>
<dbReference type="NCBIfam" id="TIGR00180">
    <property type="entry name" value="parB_part"/>
    <property type="match status" value="1"/>
</dbReference>
<dbReference type="SMART" id="SM00470">
    <property type="entry name" value="ParB"/>
    <property type="match status" value="1"/>
</dbReference>
<keyword evidence="8" id="KW-1185">Reference proteome</keyword>
<dbReference type="SUPFAM" id="SSF109709">
    <property type="entry name" value="KorB DNA-binding domain-like"/>
    <property type="match status" value="1"/>
</dbReference>
<accession>A0ABQ2L9F3</accession>
<feature type="compositionally biased region" description="Basic and acidic residues" evidence="5">
    <location>
        <begin position="1"/>
        <end position="10"/>
    </location>
</feature>
<feature type="compositionally biased region" description="Low complexity" evidence="5">
    <location>
        <begin position="12"/>
        <end position="24"/>
    </location>
</feature>
<dbReference type="InterPro" id="IPR057240">
    <property type="entry name" value="ParB_dimer_C"/>
</dbReference>
<dbReference type="PANTHER" id="PTHR33375">
    <property type="entry name" value="CHROMOSOME-PARTITIONING PROTEIN PARB-RELATED"/>
    <property type="match status" value="1"/>
</dbReference>
<dbReference type="InterPro" id="IPR004437">
    <property type="entry name" value="ParB/RepB/Spo0J"/>
</dbReference>
<proteinExistence type="inferred from homology"/>
<comment type="function">
    <text evidence="4">Involved in chromosome partition. Localize to both poles of the predivisional cell following completion of DNA replication. Binds to the DNA origin of replication.</text>
</comment>
<organism evidence="7 8">
    <name type="scientific">Iodidimonas muriae</name>
    <dbReference type="NCBI Taxonomy" id="261467"/>
    <lineage>
        <taxon>Bacteria</taxon>
        <taxon>Pseudomonadati</taxon>
        <taxon>Pseudomonadota</taxon>
        <taxon>Alphaproteobacteria</taxon>
        <taxon>Iodidimonadales</taxon>
        <taxon>Iodidimonadaceae</taxon>
        <taxon>Iodidimonas</taxon>
    </lineage>
</organism>
<evidence type="ECO:0000313" key="7">
    <source>
        <dbReference type="EMBL" id="GGO07677.1"/>
    </source>
</evidence>
<name>A0ABQ2L9F3_9PROT</name>
<evidence type="ECO:0000256" key="3">
    <source>
        <dbReference type="ARBA" id="ARBA00023125"/>
    </source>
</evidence>
<keyword evidence="2" id="KW-0159">Chromosome partition</keyword>
<dbReference type="Pfam" id="PF23552">
    <property type="entry name" value="ParB_C"/>
    <property type="match status" value="1"/>
</dbReference>
<evidence type="ECO:0000313" key="8">
    <source>
        <dbReference type="Proteomes" id="UP000602381"/>
    </source>
</evidence>
<feature type="domain" description="ParB-like N-terminal" evidence="6">
    <location>
        <begin position="47"/>
        <end position="142"/>
    </location>
</feature>
<feature type="region of interest" description="Disordered" evidence="5">
    <location>
        <begin position="1"/>
        <end position="43"/>
    </location>
</feature>
<dbReference type="Gene3D" id="1.10.10.2830">
    <property type="match status" value="1"/>
</dbReference>
<dbReference type="Pfam" id="PF17762">
    <property type="entry name" value="HTH_ParB"/>
    <property type="match status" value="1"/>
</dbReference>
<dbReference type="InterPro" id="IPR036086">
    <property type="entry name" value="ParB/Sulfiredoxin_sf"/>
</dbReference>
<feature type="region of interest" description="Disordered" evidence="5">
    <location>
        <begin position="239"/>
        <end position="266"/>
    </location>
</feature>
<evidence type="ECO:0000256" key="5">
    <source>
        <dbReference type="SAM" id="MobiDB-lite"/>
    </source>
</evidence>
<evidence type="ECO:0000256" key="1">
    <source>
        <dbReference type="ARBA" id="ARBA00006295"/>
    </source>
</evidence>
<comment type="similarity">
    <text evidence="1">Belongs to the ParB family.</text>
</comment>
<evidence type="ECO:0000256" key="2">
    <source>
        <dbReference type="ARBA" id="ARBA00022829"/>
    </source>
</evidence>